<dbReference type="InterPro" id="IPR036148">
    <property type="entry name" value="MmgE/PrpD_sf"/>
</dbReference>
<dbReference type="InterPro" id="IPR042183">
    <property type="entry name" value="MmgE/PrpD_sf_1"/>
</dbReference>
<dbReference type="EMBL" id="JAESVA010000004">
    <property type="protein sequence ID" value="MCB8881408.1"/>
    <property type="molecule type" value="Genomic_DNA"/>
</dbReference>
<dbReference type="PANTHER" id="PTHR16943:SF8">
    <property type="entry name" value="2-METHYLCITRATE DEHYDRATASE"/>
    <property type="match status" value="1"/>
</dbReference>
<dbReference type="GO" id="GO:0016829">
    <property type="term" value="F:lyase activity"/>
    <property type="evidence" value="ECO:0007669"/>
    <property type="project" value="InterPro"/>
</dbReference>
<dbReference type="InterPro" id="IPR045336">
    <property type="entry name" value="MmgE_PrpD_N"/>
</dbReference>
<dbReference type="InterPro" id="IPR042188">
    <property type="entry name" value="MmgE/PrpD_sf_2"/>
</dbReference>
<feature type="domain" description="MmgE/PrpD N-terminal" evidence="2">
    <location>
        <begin position="15"/>
        <end position="246"/>
    </location>
</feature>
<evidence type="ECO:0000313" key="4">
    <source>
        <dbReference type="EMBL" id="MCB8881408.1"/>
    </source>
</evidence>
<dbReference type="InterPro" id="IPR005656">
    <property type="entry name" value="MmgE_PrpD"/>
</dbReference>
<evidence type="ECO:0000259" key="3">
    <source>
        <dbReference type="Pfam" id="PF19305"/>
    </source>
</evidence>
<dbReference type="PANTHER" id="PTHR16943">
    <property type="entry name" value="2-METHYLCITRATE DEHYDRATASE-RELATED"/>
    <property type="match status" value="1"/>
</dbReference>
<name>A0A963Z448_9PROT</name>
<dbReference type="Pfam" id="PF19305">
    <property type="entry name" value="MmgE_PrpD_C"/>
    <property type="match status" value="1"/>
</dbReference>
<reference evidence="4 5" key="1">
    <citation type="journal article" date="2021" name="Microorganisms">
        <title>Acidisoma silvae sp. nov. and Acidisomacellulosilytica sp. nov., Two Acidophilic Bacteria Isolated from Decaying Wood, Hydrolyzing Cellulose and Producing Poly-3-hydroxybutyrate.</title>
        <authorList>
            <person name="Mieszkin S."/>
            <person name="Pouder E."/>
            <person name="Uroz S."/>
            <person name="Simon-Colin C."/>
            <person name="Alain K."/>
        </authorList>
    </citation>
    <scope>NUCLEOTIDE SEQUENCE [LARGE SCALE GENOMIC DNA]</scope>
    <source>
        <strain evidence="4 5">HW T5.17</strain>
    </source>
</reference>
<dbReference type="SUPFAM" id="SSF103378">
    <property type="entry name" value="2-methylcitrate dehydratase PrpD"/>
    <property type="match status" value="1"/>
</dbReference>
<keyword evidence="5" id="KW-1185">Reference proteome</keyword>
<protein>
    <submittedName>
        <fullName evidence="4">MmgE/PrpD family protein</fullName>
    </submittedName>
</protein>
<proteinExistence type="inferred from homology"/>
<feature type="domain" description="MmgE/PrpD C-terminal" evidence="3">
    <location>
        <begin position="273"/>
        <end position="429"/>
    </location>
</feature>
<dbReference type="Gene3D" id="1.10.4100.10">
    <property type="entry name" value="2-methylcitrate dehydratase PrpD"/>
    <property type="match status" value="1"/>
</dbReference>
<dbReference type="Proteomes" id="UP000721844">
    <property type="component" value="Unassembled WGS sequence"/>
</dbReference>
<comment type="caution">
    <text evidence="4">The sequence shown here is derived from an EMBL/GenBank/DDBJ whole genome shotgun (WGS) entry which is preliminary data.</text>
</comment>
<dbReference type="InterPro" id="IPR045337">
    <property type="entry name" value="MmgE_PrpD_C"/>
</dbReference>
<accession>A0A963Z448</accession>
<organism evidence="4 5">
    <name type="scientific">Acidisoma cellulosilyticum</name>
    <dbReference type="NCBI Taxonomy" id="2802395"/>
    <lineage>
        <taxon>Bacteria</taxon>
        <taxon>Pseudomonadati</taxon>
        <taxon>Pseudomonadota</taxon>
        <taxon>Alphaproteobacteria</taxon>
        <taxon>Acetobacterales</taxon>
        <taxon>Acidocellaceae</taxon>
        <taxon>Acidisoma</taxon>
    </lineage>
</organism>
<gene>
    <name evidence="4" type="ORF">ACELLULO517_14255</name>
</gene>
<dbReference type="Gene3D" id="3.30.1330.120">
    <property type="entry name" value="2-methylcitrate dehydratase PrpD"/>
    <property type="match status" value="1"/>
</dbReference>
<sequence>MNDVSTSQQPASYVFADHVTGTRFEDISADAILNAKTFILDTIGVGISGSTADGAQHLLDASRGWGSGEDAQVWGRRARVPAPTATLLNGFQVHCQEFDCVHEAAVLHPLATALPAALAFAERQGGISGQDFLTAIILGVDVSTTLGMASREKLRFFRPATSGGFGAVAAVGRLAGLSTDSMARAFGIQYAQTSGTMQPHVEGNVTLPLQVGFNARAALQAADLASLGMKGPVGTFEGPFGFLPMFEGVWTLGPGLDNLGRDWQISQVSHKPFPSGRAGHGGIEGLMRMRAEPWFDLDAIAGIKVIAPPLINKLCSRPDMPEPTGNYARLCMAFIGAKVLQYGSIDLSRYRGDELLDPVTHELAKLFTMEVDGNPDENALVPHEIVATLKDGTEHRWRCEAMLASPSRRLTREQHLAKFRDCCTYAADPLPAGRTDDLIAMVDALETVTDMRDLANLLMPA</sequence>
<dbReference type="Pfam" id="PF03972">
    <property type="entry name" value="MmgE_PrpD_N"/>
    <property type="match status" value="1"/>
</dbReference>
<evidence type="ECO:0000256" key="1">
    <source>
        <dbReference type="ARBA" id="ARBA00006174"/>
    </source>
</evidence>
<evidence type="ECO:0000259" key="2">
    <source>
        <dbReference type="Pfam" id="PF03972"/>
    </source>
</evidence>
<dbReference type="RefSeq" id="WP_227308079.1">
    <property type="nucleotide sequence ID" value="NZ_JAESVA010000004.1"/>
</dbReference>
<dbReference type="AlphaFoldDB" id="A0A963Z448"/>
<evidence type="ECO:0000313" key="5">
    <source>
        <dbReference type="Proteomes" id="UP000721844"/>
    </source>
</evidence>
<comment type="similarity">
    <text evidence="1">Belongs to the PrpD family.</text>
</comment>